<evidence type="ECO:0000313" key="6">
    <source>
        <dbReference type="EMBL" id="TMW69590.1"/>
    </source>
</evidence>
<dbReference type="Proteomes" id="UP000794436">
    <property type="component" value="Unassembled WGS sequence"/>
</dbReference>
<dbReference type="OrthoDB" id="415825at2759"/>
<dbReference type="InterPro" id="IPR016167">
    <property type="entry name" value="FAD-bd_PCMH_sub1"/>
</dbReference>
<evidence type="ECO:0000256" key="3">
    <source>
        <dbReference type="ARBA" id="ARBA00023180"/>
    </source>
</evidence>
<dbReference type="Gene3D" id="3.30.465.10">
    <property type="match status" value="1"/>
</dbReference>
<dbReference type="Pfam" id="PF01565">
    <property type="entry name" value="FAD_binding_4"/>
    <property type="match status" value="1"/>
</dbReference>
<dbReference type="GO" id="GO:0016491">
    <property type="term" value="F:oxidoreductase activity"/>
    <property type="evidence" value="ECO:0007669"/>
    <property type="project" value="InterPro"/>
</dbReference>
<dbReference type="InterPro" id="IPR006094">
    <property type="entry name" value="Oxid_FAD_bind_N"/>
</dbReference>
<dbReference type="GO" id="GO:0071949">
    <property type="term" value="F:FAD binding"/>
    <property type="evidence" value="ECO:0007669"/>
    <property type="project" value="InterPro"/>
</dbReference>
<dbReference type="PROSITE" id="PS51387">
    <property type="entry name" value="FAD_PCMH"/>
    <property type="match status" value="1"/>
</dbReference>
<reference evidence="6" key="1">
    <citation type="submission" date="2019-03" db="EMBL/GenBank/DDBJ databases">
        <title>Long read genome sequence of the mycoparasitic Pythium oligandrum ATCC 38472 isolated from sugarbeet rhizosphere.</title>
        <authorList>
            <person name="Gaulin E."/>
        </authorList>
    </citation>
    <scope>NUCLEOTIDE SEQUENCE</scope>
    <source>
        <strain evidence="6">ATCC 38472_TT</strain>
    </source>
</reference>
<dbReference type="Gene3D" id="3.40.462.20">
    <property type="match status" value="1"/>
</dbReference>
<dbReference type="Pfam" id="PF08031">
    <property type="entry name" value="BBE"/>
    <property type="match status" value="1"/>
</dbReference>
<keyword evidence="3" id="KW-0325">Glycoprotein</keyword>
<gene>
    <name evidence="6" type="ORF">Poli38472_001746</name>
</gene>
<feature type="chain" id="PRO_5035445441" description="FAD-binding PCMH-type domain-containing protein" evidence="4">
    <location>
        <begin position="21"/>
        <end position="504"/>
    </location>
</feature>
<dbReference type="InterPro" id="IPR016166">
    <property type="entry name" value="FAD-bd_PCMH"/>
</dbReference>
<evidence type="ECO:0000313" key="7">
    <source>
        <dbReference type="Proteomes" id="UP000794436"/>
    </source>
</evidence>
<keyword evidence="7" id="KW-1185">Reference proteome</keyword>
<accession>A0A8K1CVS8</accession>
<organism evidence="6 7">
    <name type="scientific">Pythium oligandrum</name>
    <name type="common">Mycoparasitic fungus</name>
    <dbReference type="NCBI Taxonomy" id="41045"/>
    <lineage>
        <taxon>Eukaryota</taxon>
        <taxon>Sar</taxon>
        <taxon>Stramenopiles</taxon>
        <taxon>Oomycota</taxon>
        <taxon>Peronosporomycetes</taxon>
        <taxon>Pythiales</taxon>
        <taxon>Pythiaceae</taxon>
        <taxon>Pythium</taxon>
    </lineage>
</organism>
<sequence>MKTLLWCLAALAALVPGISATPGHRWLADNKLDLYQSCLGTNRPVTADLFFTPTSSAYLDFATGTNARIDRHPAAVFFAQNEHDVVVALECALLVGLTPVARSGGHSYETLSSIDGGVVIDLASMNNVTVISRNDTAQTGVASVQGGARLGQVYKEIYRQGGYNFNAGTCPGVGIGGHISGGGYGMVSRHYGMAADSTVGLRVALYNGTVVEATATENSDLFWALRGGGSGSFGIVTEFRIQLHKVPQSTMFVIYYDNTVTSQLIRAWMDYFPTADSRITTQVNVDKDGTTFRGQFIGPMWELNELLDASGMLSHGGIKYDVRTDKCTSLGTKAFMWGDNCNNLDVLNTEVHPRSNSKSYSKMKSAYASKKLPDDGIRLVIDQVNKAPASSWIQFEAFGGKFATQPLSYTPWGGRDAVFSVQLYIAGNKGDPASSPNRNWIRDFATALQPYMNGRSYQNYCDLEIGPNYGEVYWGKDNFQRLKQVKARYDPQNIFHNEQSVPLP</sequence>
<dbReference type="InterPro" id="IPR012951">
    <property type="entry name" value="BBE"/>
</dbReference>
<dbReference type="EMBL" id="SPLM01000001">
    <property type="protein sequence ID" value="TMW69590.1"/>
    <property type="molecule type" value="Genomic_DNA"/>
</dbReference>
<evidence type="ECO:0000256" key="2">
    <source>
        <dbReference type="ARBA" id="ARBA00022729"/>
    </source>
</evidence>
<dbReference type="Gene3D" id="3.30.43.10">
    <property type="entry name" value="Uridine Diphospho-n-acetylenolpyruvylglucosamine Reductase, domain 2"/>
    <property type="match status" value="1"/>
</dbReference>
<dbReference type="SUPFAM" id="SSF56176">
    <property type="entry name" value="FAD-binding/transporter-associated domain-like"/>
    <property type="match status" value="1"/>
</dbReference>
<protein>
    <recommendedName>
        <fullName evidence="5">FAD-binding PCMH-type domain-containing protein</fullName>
    </recommendedName>
</protein>
<dbReference type="InterPro" id="IPR036318">
    <property type="entry name" value="FAD-bd_PCMH-like_sf"/>
</dbReference>
<evidence type="ECO:0000256" key="1">
    <source>
        <dbReference type="ARBA" id="ARBA00005466"/>
    </source>
</evidence>
<proteinExistence type="inferred from homology"/>
<name>A0A8K1CVS8_PYTOL</name>
<dbReference type="AlphaFoldDB" id="A0A8K1CVS8"/>
<evidence type="ECO:0000256" key="4">
    <source>
        <dbReference type="SAM" id="SignalP"/>
    </source>
</evidence>
<dbReference type="InterPro" id="IPR016169">
    <property type="entry name" value="FAD-bd_PCMH_sub2"/>
</dbReference>
<comment type="similarity">
    <text evidence="1">Belongs to the oxygen-dependent FAD-linked oxidoreductase family.</text>
</comment>
<feature type="signal peptide" evidence="4">
    <location>
        <begin position="1"/>
        <end position="20"/>
    </location>
</feature>
<keyword evidence="2 4" id="KW-0732">Signal</keyword>
<evidence type="ECO:0000259" key="5">
    <source>
        <dbReference type="PROSITE" id="PS51387"/>
    </source>
</evidence>
<comment type="caution">
    <text evidence="6">The sequence shown here is derived from an EMBL/GenBank/DDBJ whole genome shotgun (WGS) entry which is preliminary data.</text>
</comment>
<dbReference type="PANTHER" id="PTHR32448">
    <property type="entry name" value="OS08G0158400 PROTEIN"/>
    <property type="match status" value="1"/>
</dbReference>
<feature type="domain" description="FAD-binding PCMH-type" evidence="5">
    <location>
        <begin position="69"/>
        <end position="246"/>
    </location>
</feature>